<dbReference type="SUPFAM" id="SSF51391">
    <property type="entry name" value="Thiamin phosphate synthase"/>
    <property type="match status" value="1"/>
</dbReference>
<comment type="caution">
    <text evidence="4">The sequence shown here is derived from an EMBL/GenBank/DDBJ whole genome shotgun (WGS) entry which is preliminary data.</text>
</comment>
<sequence>MLIVLTSEREIENEAMLLNQLFENGLEVLHLRKPTFSIGGYRDLLRDVDKQYYQRIVIHQFHDLCKEFKLKGIHIQEQPRIDLGDQLFEYFQLFKSEGFSVSSSFHEPEVLNACTIKFDYHLLSPVFSSISKQGYKGRGFDVNHIDKTIIGMGGVNTETIHKVYELGYSGVGVLGGIWNSENSIESFKLISKECNKVRDFNLELLSGDGELTKLKEILSDKYTQLDIDNALISAVAYGKKEVADYLISLGGDISYGDYEGVYYAVHNNELEGVKYAISKGVDINVNEGMILNAAIYTTIQAKCKEMLKWILEHKASVELLTQDSKDLLGKYGTKEQQELINSLYIEN</sequence>
<dbReference type="PANTHER" id="PTHR20857:SF15">
    <property type="entry name" value="THIAMINE-PHOSPHATE SYNTHASE"/>
    <property type="match status" value="1"/>
</dbReference>
<feature type="domain" description="Thiamine phosphate synthase/TenI" evidence="3">
    <location>
        <begin position="5"/>
        <end position="177"/>
    </location>
</feature>
<dbReference type="InterPro" id="IPR002110">
    <property type="entry name" value="Ankyrin_rpt"/>
</dbReference>
<dbReference type="InterPro" id="IPR022998">
    <property type="entry name" value="ThiamineP_synth_TenI"/>
</dbReference>
<dbReference type="Gene3D" id="3.20.20.70">
    <property type="entry name" value="Aldolase class I"/>
    <property type="match status" value="1"/>
</dbReference>
<dbReference type="InterPro" id="IPR036770">
    <property type="entry name" value="Ankyrin_rpt-contain_sf"/>
</dbReference>
<dbReference type="EMBL" id="CAXIXY010000003">
    <property type="protein sequence ID" value="CAL2074848.1"/>
    <property type="molecule type" value="Genomic_DNA"/>
</dbReference>
<comment type="pathway">
    <text evidence="1">Cofactor biosynthesis; thiamine diphosphate biosynthesis.</text>
</comment>
<evidence type="ECO:0000256" key="2">
    <source>
        <dbReference type="ARBA" id="ARBA00022977"/>
    </source>
</evidence>
<dbReference type="SUPFAM" id="SSF48403">
    <property type="entry name" value="Ankyrin repeat"/>
    <property type="match status" value="1"/>
</dbReference>
<dbReference type="RefSeq" id="WP_348709579.1">
    <property type="nucleotide sequence ID" value="NZ_CAXIXY010000003.1"/>
</dbReference>
<dbReference type="Proteomes" id="UP001497416">
    <property type="component" value="Unassembled WGS sequence"/>
</dbReference>
<reference evidence="4 5" key="1">
    <citation type="submission" date="2024-05" db="EMBL/GenBank/DDBJ databases">
        <authorList>
            <person name="Duchaud E."/>
        </authorList>
    </citation>
    <scope>NUCLEOTIDE SEQUENCE [LARGE SCALE GENOMIC DNA]</scope>
    <source>
        <strain evidence="4">Ena-SAMPLE-TAB-13-05-2024-13:56:06:370-140302</strain>
    </source>
</reference>
<dbReference type="Gene3D" id="1.25.40.20">
    <property type="entry name" value="Ankyrin repeat-containing domain"/>
    <property type="match status" value="1"/>
</dbReference>
<keyword evidence="5" id="KW-1185">Reference proteome</keyword>
<evidence type="ECO:0000313" key="4">
    <source>
        <dbReference type="EMBL" id="CAL2074848.1"/>
    </source>
</evidence>
<dbReference type="CDD" id="cd00564">
    <property type="entry name" value="TMP_TenI"/>
    <property type="match status" value="1"/>
</dbReference>
<dbReference type="InterPro" id="IPR013785">
    <property type="entry name" value="Aldolase_TIM"/>
</dbReference>
<evidence type="ECO:0000256" key="1">
    <source>
        <dbReference type="ARBA" id="ARBA00004948"/>
    </source>
</evidence>
<dbReference type="Pfam" id="PF02581">
    <property type="entry name" value="TMP-TENI"/>
    <property type="match status" value="1"/>
</dbReference>
<keyword evidence="2" id="KW-0784">Thiamine biosynthesis</keyword>
<evidence type="ECO:0000313" key="5">
    <source>
        <dbReference type="Proteomes" id="UP001497416"/>
    </source>
</evidence>
<accession>A0ABM9NQ91</accession>
<organism evidence="4 5">
    <name type="scientific">Tenacibaculum platacis</name>
    <dbReference type="NCBI Taxonomy" id="3137852"/>
    <lineage>
        <taxon>Bacteria</taxon>
        <taxon>Pseudomonadati</taxon>
        <taxon>Bacteroidota</taxon>
        <taxon>Flavobacteriia</taxon>
        <taxon>Flavobacteriales</taxon>
        <taxon>Flavobacteriaceae</taxon>
        <taxon>Tenacibaculum</taxon>
    </lineage>
</organism>
<dbReference type="PANTHER" id="PTHR20857">
    <property type="entry name" value="THIAMINE-PHOSPHATE PYROPHOSPHORYLASE"/>
    <property type="match status" value="1"/>
</dbReference>
<dbReference type="SMART" id="SM00248">
    <property type="entry name" value="ANK"/>
    <property type="match status" value="3"/>
</dbReference>
<gene>
    <name evidence="4" type="ORF">T190607A01A_10090</name>
</gene>
<name>A0ABM9NQ91_9FLAO</name>
<proteinExistence type="predicted"/>
<evidence type="ECO:0000259" key="3">
    <source>
        <dbReference type="Pfam" id="PF02581"/>
    </source>
</evidence>
<dbReference type="InterPro" id="IPR036206">
    <property type="entry name" value="ThiamineP_synth_sf"/>
</dbReference>
<protein>
    <submittedName>
        <fullName evidence="4">ANK_REP_REGION domain-containing protein</fullName>
    </submittedName>
</protein>